<evidence type="ECO:0000256" key="2">
    <source>
        <dbReference type="ARBA" id="ARBA00022840"/>
    </source>
</evidence>
<dbReference type="Gene3D" id="1.10.510.10">
    <property type="entry name" value="Transferase(Phosphotransferase) domain 1"/>
    <property type="match status" value="1"/>
</dbReference>
<feature type="domain" description="Protein kinase" evidence="4">
    <location>
        <begin position="1"/>
        <end position="145"/>
    </location>
</feature>
<keyword evidence="2" id="KW-0067">ATP-binding</keyword>
<dbReference type="InterPro" id="IPR011009">
    <property type="entry name" value="Kinase-like_dom_sf"/>
</dbReference>
<keyword evidence="7" id="KW-1185">Reference proteome</keyword>
<gene>
    <name evidence="5" type="ORF">E2562_010762</name>
    <name evidence="6" type="ORF">E2562_010767</name>
</gene>
<dbReference type="OrthoDB" id="778598at2759"/>
<evidence type="ECO:0000313" key="6">
    <source>
        <dbReference type="EMBL" id="KAF0928920.1"/>
    </source>
</evidence>
<feature type="region of interest" description="Disordered" evidence="3">
    <location>
        <begin position="173"/>
        <end position="196"/>
    </location>
</feature>
<dbReference type="PANTHER" id="PTHR27007">
    <property type="match status" value="1"/>
</dbReference>
<feature type="compositionally biased region" description="Low complexity" evidence="3">
    <location>
        <begin position="179"/>
        <end position="196"/>
    </location>
</feature>
<dbReference type="Proteomes" id="UP000479710">
    <property type="component" value="Unassembled WGS sequence"/>
</dbReference>
<evidence type="ECO:0000313" key="7">
    <source>
        <dbReference type="Proteomes" id="UP000479710"/>
    </source>
</evidence>
<evidence type="ECO:0000256" key="1">
    <source>
        <dbReference type="ARBA" id="ARBA00022741"/>
    </source>
</evidence>
<evidence type="ECO:0000259" key="4">
    <source>
        <dbReference type="PROSITE" id="PS50011"/>
    </source>
</evidence>
<proteinExistence type="predicted"/>
<comment type="caution">
    <text evidence="5">The sequence shown here is derived from an EMBL/GenBank/DDBJ whole genome shotgun (WGS) entry which is preliminary data.</text>
</comment>
<accession>A0A6G1EWC5</accession>
<sequence>MNGRLDDFGLGRLYDHDAEPSTTTIVGTMGYLDPELTRTGQATTSSDVFAFGAFVLEVVCGRRPVQPRAAADGERLVLVDWVLHVWRSGEIAGAVDARHGGGYAADEAETVLKLALLCTHRLPAARPGMRRVVQWVDGDDRGEFLDRLEPGHMDMAAPAFLCHDAAVENEGPNDDFVASSFPPASTATSRSTRFTD</sequence>
<reference evidence="5 7" key="1">
    <citation type="submission" date="2019-11" db="EMBL/GenBank/DDBJ databases">
        <title>Whole genome sequence of Oryza granulata.</title>
        <authorList>
            <person name="Li W."/>
        </authorList>
    </citation>
    <scope>NUCLEOTIDE SEQUENCE [LARGE SCALE GENOMIC DNA]</scope>
    <source>
        <strain evidence="7">cv. Menghai</strain>
        <tissue evidence="5">Leaf</tissue>
    </source>
</reference>
<dbReference type="GO" id="GO:0005524">
    <property type="term" value="F:ATP binding"/>
    <property type="evidence" value="ECO:0007669"/>
    <property type="project" value="UniProtKB-KW"/>
</dbReference>
<dbReference type="EMBL" id="SPHZ02000002">
    <property type="protein sequence ID" value="KAF0928920.1"/>
    <property type="molecule type" value="Genomic_DNA"/>
</dbReference>
<dbReference type="EMBL" id="SPHZ02000002">
    <property type="protein sequence ID" value="KAF0928915.1"/>
    <property type="molecule type" value="Genomic_DNA"/>
</dbReference>
<dbReference type="GO" id="GO:0004672">
    <property type="term" value="F:protein kinase activity"/>
    <property type="evidence" value="ECO:0007669"/>
    <property type="project" value="InterPro"/>
</dbReference>
<keyword evidence="1" id="KW-0547">Nucleotide-binding</keyword>
<organism evidence="5 7">
    <name type="scientific">Oryza meyeriana var. granulata</name>
    <dbReference type="NCBI Taxonomy" id="110450"/>
    <lineage>
        <taxon>Eukaryota</taxon>
        <taxon>Viridiplantae</taxon>
        <taxon>Streptophyta</taxon>
        <taxon>Embryophyta</taxon>
        <taxon>Tracheophyta</taxon>
        <taxon>Spermatophyta</taxon>
        <taxon>Magnoliopsida</taxon>
        <taxon>Liliopsida</taxon>
        <taxon>Poales</taxon>
        <taxon>Poaceae</taxon>
        <taxon>BOP clade</taxon>
        <taxon>Oryzoideae</taxon>
        <taxon>Oryzeae</taxon>
        <taxon>Oryzinae</taxon>
        <taxon>Oryza</taxon>
        <taxon>Oryza meyeriana</taxon>
    </lineage>
</organism>
<dbReference type="PROSITE" id="PS50011">
    <property type="entry name" value="PROTEIN_KINASE_DOM"/>
    <property type="match status" value="1"/>
</dbReference>
<dbReference type="Pfam" id="PF00069">
    <property type="entry name" value="Pkinase"/>
    <property type="match status" value="1"/>
</dbReference>
<evidence type="ECO:0000313" key="5">
    <source>
        <dbReference type="EMBL" id="KAF0928915.1"/>
    </source>
</evidence>
<evidence type="ECO:0000256" key="3">
    <source>
        <dbReference type="SAM" id="MobiDB-lite"/>
    </source>
</evidence>
<dbReference type="AlphaFoldDB" id="A0A6G1EWC5"/>
<dbReference type="SUPFAM" id="SSF56112">
    <property type="entry name" value="Protein kinase-like (PK-like)"/>
    <property type="match status" value="1"/>
</dbReference>
<dbReference type="InterPro" id="IPR000719">
    <property type="entry name" value="Prot_kinase_dom"/>
</dbReference>
<dbReference type="InterPro" id="IPR050528">
    <property type="entry name" value="L-type_Lectin-RKs"/>
</dbReference>
<name>A0A6G1EWC5_9ORYZ</name>
<protein>
    <recommendedName>
        <fullName evidence="4">Protein kinase domain-containing protein</fullName>
    </recommendedName>
</protein>